<sequence>MKFLFYKSFVKINEAKKFYSFNLHRYFNKEIRKKFESSSVICPHCKSVNIIKFGYFSTDIQRYRCKDCRKTFNATTNSVLSYTKKKIEKWLEYMNCMNNKLSLRKTAAELKISIKTAFYWRHKILKVLNEKLPEDMDGIIEIKTTYINESFKGKRYPDSYQRDLGVGMQINDFHDISDKRICVLCCQDRNGNIFSKTLCRGPISYRKVDEILKERVLNNCEICTDNNMAYESFARKNNIKLHKVRYMSQIIDGKYHIKNASRIESYLKRLVSQCRGVCTRFLNFYIAWVKWSEGEKYVNKGVIDVLKMVIISRIKFRNKDLNMVGELGQ</sequence>
<comment type="caution">
    <text evidence="2">The sequence shown here is derived from an EMBL/GenBank/DDBJ whole genome shotgun (WGS) entry which is preliminary data.</text>
</comment>
<evidence type="ECO:0000259" key="1">
    <source>
        <dbReference type="SMART" id="SM01126"/>
    </source>
</evidence>
<organism evidence="2 3">
    <name type="scientific">Clostridium oryzae</name>
    <dbReference type="NCBI Taxonomy" id="1450648"/>
    <lineage>
        <taxon>Bacteria</taxon>
        <taxon>Bacillati</taxon>
        <taxon>Bacillota</taxon>
        <taxon>Clostridia</taxon>
        <taxon>Eubacteriales</taxon>
        <taxon>Clostridiaceae</taxon>
        <taxon>Clostridium</taxon>
    </lineage>
</organism>
<dbReference type="NCBIfam" id="NF033547">
    <property type="entry name" value="transpos_IS1595"/>
    <property type="match status" value="1"/>
</dbReference>
<feature type="domain" description="ISXO2-like transposase" evidence="1">
    <location>
        <begin position="135"/>
        <end position="294"/>
    </location>
</feature>
<dbReference type="STRING" id="1450648.CLORY_19580"/>
<dbReference type="Proteomes" id="UP000190080">
    <property type="component" value="Unassembled WGS sequence"/>
</dbReference>
<dbReference type="EMBL" id="MZGV01000017">
    <property type="protein sequence ID" value="OPJ62135.1"/>
    <property type="molecule type" value="Genomic_DNA"/>
</dbReference>
<name>A0A1V4IQQ9_9CLOT</name>
<dbReference type="InterPro" id="IPR024445">
    <property type="entry name" value="Tnp_ISXO2-like"/>
</dbReference>
<dbReference type="PANTHER" id="PTHR33293:SF1">
    <property type="entry name" value="INSERTION ELEMENT IS1 1 PROTEIN INSB-RELATED"/>
    <property type="match status" value="1"/>
</dbReference>
<dbReference type="InterPro" id="IPR051354">
    <property type="entry name" value="Transposase_27_IS1"/>
</dbReference>
<dbReference type="OrthoDB" id="9802985at2"/>
<keyword evidence="3" id="KW-1185">Reference proteome</keyword>
<protein>
    <recommendedName>
        <fullName evidence="1">ISXO2-like transposase domain-containing protein</fullName>
    </recommendedName>
</protein>
<dbReference type="SMART" id="SM01126">
    <property type="entry name" value="DDE_Tnp_IS1595"/>
    <property type="match status" value="1"/>
</dbReference>
<reference evidence="2 3" key="1">
    <citation type="submission" date="2017-03" db="EMBL/GenBank/DDBJ databases">
        <title>Genome sequence of Clostridium oryzae DSM 28571.</title>
        <authorList>
            <person name="Poehlein A."/>
            <person name="Daniel R."/>
        </authorList>
    </citation>
    <scope>NUCLEOTIDE SEQUENCE [LARGE SCALE GENOMIC DNA]</scope>
    <source>
        <strain evidence="2 3">DSM 28571</strain>
    </source>
</reference>
<accession>A0A1V4IQQ9</accession>
<dbReference type="PANTHER" id="PTHR33293">
    <property type="entry name" value="INSERTION ELEMENT IS1 1 PROTEIN INSB-RELATED"/>
    <property type="match status" value="1"/>
</dbReference>
<proteinExistence type="predicted"/>
<dbReference type="AlphaFoldDB" id="A0A1V4IQQ9"/>
<dbReference type="RefSeq" id="WP_079423758.1">
    <property type="nucleotide sequence ID" value="NZ_MZGV01000017.1"/>
</dbReference>
<gene>
    <name evidence="2" type="ORF">CLORY_19580</name>
</gene>
<evidence type="ECO:0000313" key="3">
    <source>
        <dbReference type="Proteomes" id="UP000190080"/>
    </source>
</evidence>
<evidence type="ECO:0000313" key="2">
    <source>
        <dbReference type="EMBL" id="OPJ62135.1"/>
    </source>
</evidence>